<protein>
    <submittedName>
        <fullName evidence="1">Uncharacterized protein</fullName>
    </submittedName>
</protein>
<dbReference type="Proteomes" id="UP000054826">
    <property type="component" value="Unassembled WGS sequence"/>
</dbReference>
<dbReference type="AlphaFoldDB" id="A0A0V1F160"/>
<evidence type="ECO:0000313" key="4">
    <source>
        <dbReference type="Proteomes" id="UP000054826"/>
    </source>
</evidence>
<reference evidence="3 4" key="1">
    <citation type="submission" date="2015-01" db="EMBL/GenBank/DDBJ databases">
        <title>Evolution of Trichinella species and genotypes.</title>
        <authorList>
            <person name="Korhonen P.K."/>
            <person name="Edoardo P."/>
            <person name="Giuseppe L.R."/>
            <person name="Gasser R.B."/>
        </authorList>
    </citation>
    <scope>NUCLEOTIDE SEQUENCE [LARGE SCALE GENOMIC DNA]</scope>
    <source>
        <strain evidence="1">ISS13</strain>
        <strain evidence="2">ISS176</strain>
    </source>
</reference>
<evidence type="ECO:0000313" key="3">
    <source>
        <dbReference type="Proteomes" id="UP000054632"/>
    </source>
</evidence>
<evidence type="ECO:0000313" key="1">
    <source>
        <dbReference type="EMBL" id="KRY79917.1"/>
    </source>
</evidence>
<accession>A0A0V1F160</accession>
<name>A0A0V1F160_TRIPS</name>
<dbReference type="EMBL" id="JYDV01000013">
    <property type="protein sequence ID" value="KRZ42624.1"/>
    <property type="molecule type" value="Genomic_DNA"/>
</dbReference>
<dbReference type="EMBL" id="JYDR01000001">
    <property type="protein sequence ID" value="KRY79917.1"/>
    <property type="molecule type" value="Genomic_DNA"/>
</dbReference>
<organism evidence="1 3">
    <name type="scientific">Trichinella pseudospiralis</name>
    <name type="common">Parasitic roundworm</name>
    <dbReference type="NCBI Taxonomy" id="6337"/>
    <lineage>
        <taxon>Eukaryota</taxon>
        <taxon>Metazoa</taxon>
        <taxon>Ecdysozoa</taxon>
        <taxon>Nematoda</taxon>
        <taxon>Enoplea</taxon>
        <taxon>Dorylaimia</taxon>
        <taxon>Trichinellida</taxon>
        <taxon>Trichinellidae</taxon>
        <taxon>Trichinella</taxon>
    </lineage>
</organism>
<evidence type="ECO:0000313" key="2">
    <source>
        <dbReference type="EMBL" id="KRZ42624.1"/>
    </source>
</evidence>
<comment type="caution">
    <text evidence="1">The sequence shown here is derived from an EMBL/GenBank/DDBJ whole genome shotgun (WGS) entry which is preliminary data.</text>
</comment>
<dbReference type="Proteomes" id="UP000054632">
    <property type="component" value="Unassembled WGS sequence"/>
</dbReference>
<gene>
    <name evidence="1" type="ORF">T4A_2834</name>
    <name evidence="2" type="ORF">T4C_8986</name>
</gene>
<proteinExistence type="predicted"/>
<sequence length="214" mass="24195">MGCSVPRPDDCCSRKAFPSLDNNCSTSRWTHIPALDSELWSGVTDLPHRSELDQSRRADFPDDSAKAFPRGFFEKRRPSKFNCDQLKPSRAFDGTDGVQLSQRLKSPVVDQLQAVATQIQTFQRGAVEEISRSQFDQQIVAQIQALQVRCEAEHRLAYVSNSVAAQMQLAKLVKPKRILVDVLDLIFVQPERFHVRKADKFISPQNVKSILLQA</sequence>